<evidence type="ECO:0000256" key="3">
    <source>
        <dbReference type="PROSITE-ProRule" id="PRU00221"/>
    </source>
</evidence>
<organism evidence="4 5">
    <name type="scientific">Oncorhynchus kisutch</name>
    <name type="common">Coho salmon</name>
    <name type="synonym">Salmo kisutch</name>
    <dbReference type="NCBI Taxonomy" id="8019"/>
    <lineage>
        <taxon>Eukaryota</taxon>
        <taxon>Metazoa</taxon>
        <taxon>Chordata</taxon>
        <taxon>Craniata</taxon>
        <taxon>Vertebrata</taxon>
        <taxon>Euteleostomi</taxon>
        <taxon>Actinopterygii</taxon>
        <taxon>Neopterygii</taxon>
        <taxon>Teleostei</taxon>
        <taxon>Protacanthopterygii</taxon>
        <taxon>Salmoniformes</taxon>
        <taxon>Salmonidae</taxon>
        <taxon>Salmoninae</taxon>
        <taxon>Oncorhynchus</taxon>
    </lineage>
</organism>
<evidence type="ECO:0000313" key="5">
    <source>
        <dbReference type="Proteomes" id="UP000694557"/>
    </source>
</evidence>
<dbReference type="Proteomes" id="UP000694557">
    <property type="component" value="Unassembled WGS sequence"/>
</dbReference>
<dbReference type="PROSITE" id="PS00678">
    <property type="entry name" value="WD_REPEATS_1"/>
    <property type="match status" value="1"/>
</dbReference>
<dbReference type="InterPro" id="IPR019775">
    <property type="entry name" value="WD40_repeat_CS"/>
</dbReference>
<dbReference type="SUPFAM" id="SSF50978">
    <property type="entry name" value="WD40 repeat-like"/>
    <property type="match status" value="1"/>
</dbReference>
<dbReference type="AlphaFoldDB" id="A0A8C7F529"/>
<evidence type="ECO:0000256" key="1">
    <source>
        <dbReference type="ARBA" id="ARBA00022574"/>
    </source>
</evidence>
<dbReference type="Gene3D" id="2.130.10.10">
    <property type="entry name" value="YVTN repeat-like/Quinoprotein amine dehydrogenase"/>
    <property type="match status" value="2"/>
</dbReference>
<evidence type="ECO:0000313" key="4">
    <source>
        <dbReference type="Ensembl" id="ENSOKIP00005014340.1"/>
    </source>
</evidence>
<dbReference type="PROSITE" id="PS50294">
    <property type="entry name" value="WD_REPEATS_REGION"/>
    <property type="match status" value="1"/>
</dbReference>
<dbReference type="GeneTree" id="ENSGT00940000153936"/>
<dbReference type="InterPro" id="IPR015943">
    <property type="entry name" value="WD40/YVTN_repeat-like_dom_sf"/>
</dbReference>
<name>A0A8C7F529_ONCKI</name>
<dbReference type="PROSITE" id="PS50082">
    <property type="entry name" value="WD_REPEATS_2"/>
    <property type="match status" value="1"/>
</dbReference>
<dbReference type="GO" id="GO:0000045">
    <property type="term" value="P:autophagosome assembly"/>
    <property type="evidence" value="ECO:0007669"/>
    <property type="project" value="InterPro"/>
</dbReference>
<dbReference type="InterPro" id="IPR001680">
    <property type="entry name" value="WD40_rpt"/>
</dbReference>
<keyword evidence="5" id="KW-1185">Reference proteome</keyword>
<keyword evidence="2" id="KW-0677">Repeat</keyword>
<dbReference type="GO" id="GO:0043495">
    <property type="term" value="F:protein-membrane adaptor activity"/>
    <property type="evidence" value="ECO:0007669"/>
    <property type="project" value="TreeGrafter"/>
</dbReference>
<protein>
    <submittedName>
        <fullName evidence="4">ATG16 autophagy related 16-like 1 (S. cerevisiae)</fullName>
    </submittedName>
</protein>
<dbReference type="InterPro" id="IPR045160">
    <property type="entry name" value="ATG16"/>
</dbReference>
<reference evidence="4" key="1">
    <citation type="submission" date="2025-08" db="UniProtKB">
        <authorList>
            <consortium name="Ensembl"/>
        </authorList>
    </citation>
    <scope>IDENTIFICATION</scope>
</reference>
<dbReference type="Ensembl" id="ENSOKIT00005015275.1">
    <property type="protein sequence ID" value="ENSOKIP00005014340.1"/>
    <property type="gene ID" value="ENSOKIG00005006439.1"/>
</dbReference>
<dbReference type="PANTHER" id="PTHR19878">
    <property type="entry name" value="AUTOPHAGY PROTEIN 16-LIKE"/>
    <property type="match status" value="1"/>
</dbReference>
<dbReference type="PANTHER" id="PTHR19878:SF6">
    <property type="entry name" value="AUTOPHAGY-RELATED PROTEIN 16-1"/>
    <property type="match status" value="1"/>
</dbReference>
<feature type="repeat" description="WD" evidence="3">
    <location>
        <begin position="260"/>
        <end position="295"/>
    </location>
</feature>
<accession>A0A8C7F529</accession>
<gene>
    <name evidence="4" type="primary">ATG16L1</name>
</gene>
<evidence type="ECO:0000256" key="2">
    <source>
        <dbReference type="ARBA" id="ARBA00022737"/>
    </source>
</evidence>
<dbReference type="GO" id="GO:0000421">
    <property type="term" value="C:autophagosome membrane"/>
    <property type="evidence" value="ECO:0007669"/>
    <property type="project" value="TreeGrafter"/>
</dbReference>
<keyword evidence="1 3" id="KW-0853">WD repeat</keyword>
<reference evidence="4" key="2">
    <citation type="submission" date="2025-09" db="UniProtKB">
        <authorList>
            <consortium name="Ensembl"/>
        </authorList>
    </citation>
    <scope>IDENTIFICATION</scope>
</reference>
<dbReference type="SMART" id="SM00320">
    <property type="entry name" value="WD40"/>
    <property type="match status" value="3"/>
</dbReference>
<sequence length="502" mass="56251">NSTERRVECSWKRHIAEQLKQRDGFPKKYNRLLEKSNLQAVLSERYQNTLLVKNSKQNPWDDCHPQEMAQMRIRHQEVLTELHKKRGEATEGVLYGVNSVQRRARSIQNGVVCVEVDQRITRHCLSDTAKVICWSMMLCKRSDAQFPLPAIRRLPTAPALPPACSSCASLDTGAADIEDNLTSCVSKRPWRHCVDGHPTEPITKGYQAVVRGWAADLNFQTETIPVFTNAKGNALSIHLNVAGPIRDAVFFVAQPTQHTLTGHSGKVLAARFLLDNTRIVSGSYNRTLKLWDLNSCVYVLLVGDSFFLWVEPLVSSKRPLCFFLSGMKTVFAGSSCNDIVCTEQFVMSGQFDKKVPFWDIRAESIVCELELLGRVMSLDLNHDRTELLTFSRGDLVKIIDLRSNTVRQTFSAQGFNCGTDWTRVTFSLDGSYVAGGSMKGRDLSPSLRYLLPDTPVLPSCSILTFCFLFSLSSAINSVSWSPSGAYMISVEKFSKAVLWSDM</sequence>
<dbReference type="Pfam" id="PF00400">
    <property type="entry name" value="WD40"/>
    <property type="match status" value="1"/>
</dbReference>
<dbReference type="InterPro" id="IPR036322">
    <property type="entry name" value="WD40_repeat_dom_sf"/>
</dbReference>
<dbReference type="GO" id="GO:0034045">
    <property type="term" value="C:phagophore assembly site membrane"/>
    <property type="evidence" value="ECO:0007669"/>
    <property type="project" value="TreeGrafter"/>
</dbReference>
<dbReference type="GO" id="GO:0034274">
    <property type="term" value="C:Atg12-Atg5-Atg16 complex"/>
    <property type="evidence" value="ECO:0007669"/>
    <property type="project" value="TreeGrafter"/>
</dbReference>
<proteinExistence type="predicted"/>